<sequence length="412" mass="44889">MSQHVLIAFPDFRKLFIGRLISCVGDKFFTIAIAWWVLITFPDDGKMKLALLMAFNVVPVVIFGPMMGTLTDRWNKKHAMIAADVVRGVLLFLLAYMMYSDNINMPIIYLISFLLAMMGPLFDTATQSSISILTDAKNTPAAVSMNSSVTQVAAVVGALIGGALIHWSGVTGAILFNACAYMLSLVFIFGIKTPLISTAQRESFIKQFKEGFQYLVKYPAIYSLLISFAALNLFFAPITLFIPIMTRDVLMAEANVLAMLEASLAGGAVLLTIYLSFVNNTKSIYPKLGISSVIMGISLIGIAMTTSLVLIMLYLFIIGMALAYTNATSMALFQKEVPQAIKGRFFAVLFTVAFAVMPFSYMLVGIVLQHISVQMAIGICGVAVAILAGVLVLIPRIDIQNNIEDITPSKET</sequence>
<evidence type="ECO:0000256" key="4">
    <source>
        <dbReference type="ARBA" id="ARBA00022692"/>
    </source>
</evidence>
<organism evidence="9 10">
    <name type="scientific">Aequorivita viscosa</name>
    <dbReference type="NCBI Taxonomy" id="797419"/>
    <lineage>
        <taxon>Bacteria</taxon>
        <taxon>Pseudomonadati</taxon>
        <taxon>Bacteroidota</taxon>
        <taxon>Flavobacteriia</taxon>
        <taxon>Flavobacteriales</taxon>
        <taxon>Flavobacteriaceae</taxon>
        <taxon>Aequorivita</taxon>
    </lineage>
</organism>
<feature type="transmembrane region" description="Helical" evidence="7">
    <location>
        <begin position="16"/>
        <end position="37"/>
    </location>
</feature>
<evidence type="ECO:0000259" key="8">
    <source>
        <dbReference type="PROSITE" id="PS50850"/>
    </source>
</evidence>
<feature type="transmembrane region" description="Helical" evidence="7">
    <location>
        <begin position="220"/>
        <end position="244"/>
    </location>
</feature>
<feature type="transmembrane region" description="Helical" evidence="7">
    <location>
        <begin position="79"/>
        <end position="99"/>
    </location>
</feature>
<dbReference type="PANTHER" id="PTHR23513:SF6">
    <property type="entry name" value="MAJOR FACILITATOR SUPERFAMILY ASSOCIATED DOMAIN-CONTAINING PROTEIN"/>
    <property type="match status" value="1"/>
</dbReference>
<evidence type="ECO:0000256" key="7">
    <source>
        <dbReference type="SAM" id="Phobius"/>
    </source>
</evidence>
<feature type="domain" description="Major facilitator superfamily (MFS) profile" evidence="8">
    <location>
        <begin position="1"/>
        <end position="398"/>
    </location>
</feature>
<dbReference type="Proteomes" id="UP000184172">
    <property type="component" value="Unassembled WGS sequence"/>
</dbReference>
<comment type="subcellular location">
    <subcellularLocation>
        <location evidence="1">Cell membrane</location>
        <topology evidence="1">Multi-pass membrane protein</topology>
    </subcellularLocation>
</comment>
<dbReference type="AlphaFoldDB" id="A0A1M6N2U4"/>
<dbReference type="SUPFAM" id="SSF103473">
    <property type="entry name" value="MFS general substrate transporter"/>
    <property type="match status" value="1"/>
</dbReference>
<feature type="transmembrane region" description="Helical" evidence="7">
    <location>
        <begin position="173"/>
        <end position="199"/>
    </location>
</feature>
<gene>
    <name evidence="9" type="ORF">SAMN04487908_1315</name>
</gene>
<evidence type="ECO:0000256" key="2">
    <source>
        <dbReference type="ARBA" id="ARBA00022448"/>
    </source>
</evidence>
<dbReference type="CDD" id="cd06173">
    <property type="entry name" value="MFS_MefA_like"/>
    <property type="match status" value="1"/>
</dbReference>
<proteinExistence type="predicted"/>
<evidence type="ECO:0000313" key="9">
    <source>
        <dbReference type="EMBL" id="SHJ90049.1"/>
    </source>
</evidence>
<dbReference type="EMBL" id="FQYV01000031">
    <property type="protein sequence ID" value="SHJ90049.1"/>
    <property type="molecule type" value="Genomic_DNA"/>
</dbReference>
<reference evidence="10" key="1">
    <citation type="submission" date="2016-11" db="EMBL/GenBank/DDBJ databases">
        <authorList>
            <person name="Varghese N."/>
            <person name="Submissions S."/>
        </authorList>
    </citation>
    <scope>NUCLEOTIDE SEQUENCE [LARGE SCALE GENOMIC DNA]</scope>
    <source>
        <strain evidence="10">DSM 26349</strain>
    </source>
</reference>
<dbReference type="PRINTS" id="PR01988">
    <property type="entry name" value="EXPORTERBACE"/>
</dbReference>
<keyword evidence="5 7" id="KW-1133">Transmembrane helix</keyword>
<dbReference type="InterPro" id="IPR020846">
    <property type="entry name" value="MFS_dom"/>
</dbReference>
<dbReference type="RefSeq" id="WP_073221402.1">
    <property type="nucleotide sequence ID" value="NZ_FNNS01000029.1"/>
</dbReference>
<feature type="transmembrane region" description="Helical" evidence="7">
    <location>
        <begin position="105"/>
        <end position="122"/>
    </location>
</feature>
<evidence type="ECO:0000313" key="10">
    <source>
        <dbReference type="Proteomes" id="UP000184172"/>
    </source>
</evidence>
<dbReference type="Pfam" id="PF05977">
    <property type="entry name" value="MFS_3"/>
    <property type="match status" value="1"/>
</dbReference>
<dbReference type="InterPro" id="IPR036259">
    <property type="entry name" value="MFS_trans_sf"/>
</dbReference>
<keyword evidence="6 7" id="KW-0472">Membrane</keyword>
<feature type="transmembrane region" description="Helical" evidence="7">
    <location>
        <begin position="49"/>
        <end position="67"/>
    </location>
</feature>
<dbReference type="InterPro" id="IPR010290">
    <property type="entry name" value="TM_effector"/>
</dbReference>
<dbReference type="Gene3D" id="1.20.1250.20">
    <property type="entry name" value="MFS general substrate transporter like domains"/>
    <property type="match status" value="1"/>
</dbReference>
<feature type="transmembrane region" description="Helical" evidence="7">
    <location>
        <begin position="284"/>
        <end position="305"/>
    </location>
</feature>
<keyword evidence="4 7" id="KW-0812">Transmembrane</keyword>
<name>A0A1M6N2U4_9FLAO</name>
<evidence type="ECO:0000256" key="1">
    <source>
        <dbReference type="ARBA" id="ARBA00004651"/>
    </source>
</evidence>
<dbReference type="PROSITE" id="PS50850">
    <property type="entry name" value="MFS"/>
    <property type="match status" value="1"/>
</dbReference>
<dbReference type="STRING" id="797419.SAMN05216556_1295"/>
<keyword evidence="2" id="KW-0813">Transport</keyword>
<dbReference type="GO" id="GO:0005886">
    <property type="term" value="C:plasma membrane"/>
    <property type="evidence" value="ECO:0007669"/>
    <property type="project" value="UniProtKB-SubCell"/>
</dbReference>
<accession>A0A1M6N2U4</accession>
<evidence type="ECO:0000256" key="6">
    <source>
        <dbReference type="ARBA" id="ARBA00023136"/>
    </source>
</evidence>
<feature type="transmembrane region" description="Helical" evidence="7">
    <location>
        <begin position="345"/>
        <end position="367"/>
    </location>
</feature>
<evidence type="ECO:0000256" key="5">
    <source>
        <dbReference type="ARBA" id="ARBA00022989"/>
    </source>
</evidence>
<feature type="transmembrane region" description="Helical" evidence="7">
    <location>
        <begin position="256"/>
        <end position="277"/>
    </location>
</feature>
<feature type="transmembrane region" description="Helical" evidence="7">
    <location>
        <begin position="373"/>
        <end position="394"/>
    </location>
</feature>
<dbReference type="OrthoDB" id="9775268at2"/>
<evidence type="ECO:0000256" key="3">
    <source>
        <dbReference type="ARBA" id="ARBA00022475"/>
    </source>
</evidence>
<feature type="transmembrane region" description="Helical" evidence="7">
    <location>
        <begin position="311"/>
        <end position="333"/>
    </location>
</feature>
<keyword evidence="10" id="KW-1185">Reference proteome</keyword>
<dbReference type="PANTHER" id="PTHR23513">
    <property type="entry name" value="INTEGRAL MEMBRANE EFFLUX PROTEIN-RELATED"/>
    <property type="match status" value="1"/>
</dbReference>
<dbReference type="InterPro" id="IPR022324">
    <property type="entry name" value="Bacilysin_exporter_BacE_put"/>
</dbReference>
<dbReference type="GO" id="GO:0022857">
    <property type="term" value="F:transmembrane transporter activity"/>
    <property type="evidence" value="ECO:0007669"/>
    <property type="project" value="InterPro"/>
</dbReference>
<feature type="transmembrane region" description="Helical" evidence="7">
    <location>
        <begin position="143"/>
        <end position="167"/>
    </location>
</feature>
<keyword evidence="3" id="KW-1003">Cell membrane</keyword>
<protein>
    <submittedName>
        <fullName evidence="9">Predicted arabinose efflux permease, MFS family</fullName>
    </submittedName>
</protein>